<name>A0A7J4YNR1_9BACE</name>
<evidence type="ECO:0000259" key="5">
    <source>
        <dbReference type="Pfam" id="PF07715"/>
    </source>
</evidence>
<keyword evidence="3" id="KW-0732">Signal</keyword>
<evidence type="ECO:0000313" key="6">
    <source>
        <dbReference type="EMBL" id="KAA5230155.1"/>
    </source>
</evidence>
<dbReference type="EMBL" id="VWAK01000015">
    <property type="protein sequence ID" value="KAA5230155.1"/>
    <property type="molecule type" value="Genomic_DNA"/>
</dbReference>
<evidence type="ECO:0000313" key="9">
    <source>
        <dbReference type="Proteomes" id="UP000440198"/>
    </source>
</evidence>
<evidence type="ECO:0000256" key="2">
    <source>
        <dbReference type="RuleBase" id="RU003357"/>
    </source>
</evidence>
<dbReference type="RefSeq" id="WP_007756755.1">
    <property type="nucleotide sequence ID" value="NZ_JADOZO010000359.1"/>
</dbReference>
<dbReference type="Pfam" id="PF07715">
    <property type="entry name" value="Plug"/>
    <property type="match status" value="1"/>
</dbReference>
<gene>
    <name evidence="7" type="ORF">F2Z09_07680</name>
    <name evidence="6" type="ORF">F2Z22_10815</name>
</gene>
<keyword evidence="1" id="KW-0812">Transmembrane</keyword>
<dbReference type="Proteomes" id="UP000440198">
    <property type="component" value="Unassembled WGS sequence"/>
</dbReference>
<evidence type="ECO:0000259" key="4">
    <source>
        <dbReference type="Pfam" id="PF00593"/>
    </source>
</evidence>
<dbReference type="Proteomes" id="UP000421791">
    <property type="component" value="Unassembled WGS sequence"/>
</dbReference>
<proteinExistence type="inferred from homology"/>
<sequence>MNNKLLYIVGMAFLLSTTANGQQHAADSLGNNGLDAEMIDLGYIKKNRSNLTQAVSTVSSEVFENKTATILQNSLYGLFPGLYAKQDVGWHAEAALNVRGRGGLGDGTPLIIVDGFPRSLNAITLEEVETMSVLKDGAATALYGARGANGVILLTTKRGAYNSFDVDINYKHGFTLPVNKPEMADAYTYARAMNEALYYDGLAPMYSESDLNAFRNQTSPDIFPNVNWVDEGTRSMGENNQLNLLVRGGGSKLRYMGLFDYKNDFGLLNEKYTEYTDRYKSQIRSYDMRLRMNIDVDLTSSTQMQFGIVGVLNESKRPDETIGTIFENLYKVPSAAFPIKTSNDLWGSNLLHKMNPLAVIADQGYYQTNWRKLEANMRITQDLSMLLKGLKAEAAIAYDNTATFWQEGSKTYSYEVISYSDETGKVGTVYNDNPQYVVNIGSGSNKVLEQTIRSNWEVKLGYDRAWNNHQLSVSALYRQEMEESLGVNSSWYRHSLMGMASYNFRNKYMVDVVANRYGTSVLLKGDKFRFYPAVSAAWVLSNEDFLKDRSFVDLLKLRLSYGRSAVDNLAYGLGKHYWSSLREYYFGDSNTEVSGYLERKIPMRSLELETADKYNIGLDVQLFKKLSFTADMYYDKRSNILVSNNKVSGMIGIDVPQQNVGKVESKGLELSLGWNDKIRDFRYYINGNVSFMDSKVLENGEGYQPYDYLYAKGHKVGQAFGLEAVGYFRDEEDIRKSPVQTFSTVRPGDVKYKDQNNDGRIDAYDEVAIGKSTTVPEMVYGLNLGFEYKGFGVDATFQGVGGISTMLTTPHVYRPLRNNNNISTWYLKDRIRWTESTKDIANLPRLSTLDNANNYRSSTQWLENGSFFKLRNLNVYYNFPQKWSEKLRMDKLQVYVRAQDLFSLDHIDYLNCENLSLGYFDTMSISLGLNINF</sequence>
<dbReference type="Pfam" id="PF00593">
    <property type="entry name" value="TonB_dep_Rec_b-barrel"/>
    <property type="match status" value="1"/>
</dbReference>
<dbReference type="AlphaFoldDB" id="A0A7J4YNR1"/>
<protein>
    <submittedName>
        <fullName evidence="6">SusC/RagA family TonB-linked outer membrane protein</fullName>
    </submittedName>
</protein>
<dbReference type="InterPro" id="IPR037066">
    <property type="entry name" value="Plug_dom_sf"/>
</dbReference>
<evidence type="ECO:0000313" key="8">
    <source>
        <dbReference type="Proteomes" id="UP000421791"/>
    </source>
</evidence>
<comment type="similarity">
    <text evidence="1 2">Belongs to the TonB-dependent receptor family.</text>
</comment>
<dbReference type="GeneID" id="92987301"/>
<feature type="domain" description="TonB-dependent receptor plug" evidence="5">
    <location>
        <begin position="49"/>
        <end position="151"/>
    </location>
</feature>
<dbReference type="Gene3D" id="2.170.130.10">
    <property type="entry name" value="TonB-dependent receptor, plug domain"/>
    <property type="match status" value="1"/>
</dbReference>
<dbReference type="InterPro" id="IPR023996">
    <property type="entry name" value="TonB-dep_OMP_SusC/RagA"/>
</dbReference>
<accession>A0A7J4YNR1</accession>
<keyword evidence="1" id="KW-0998">Cell outer membrane</keyword>
<keyword evidence="2" id="KW-0798">TonB box</keyword>
<comment type="subcellular location">
    <subcellularLocation>
        <location evidence="1">Cell outer membrane</location>
        <topology evidence="1">Multi-pass membrane protein</topology>
    </subcellularLocation>
</comment>
<keyword evidence="1" id="KW-0813">Transport</keyword>
<feature type="domain" description="TonB-dependent receptor-like beta-barrel" evidence="4">
    <location>
        <begin position="398"/>
        <end position="765"/>
    </location>
</feature>
<dbReference type="InterPro" id="IPR000531">
    <property type="entry name" value="Beta-barrel_TonB"/>
</dbReference>
<evidence type="ECO:0000256" key="1">
    <source>
        <dbReference type="PROSITE-ProRule" id="PRU01360"/>
    </source>
</evidence>
<dbReference type="InterPro" id="IPR023997">
    <property type="entry name" value="TonB-dep_OMP_SusC/RagA_CS"/>
</dbReference>
<keyword evidence="9" id="KW-1185">Reference proteome</keyword>
<dbReference type="EMBL" id="VWAG01000009">
    <property type="protein sequence ID" value="KAA5258569.1"/>
    <property type="molecule type" value="Genomic_DNA"/>
</dbReference>
<dbReference type="SUPFAM" id="SSF56935">
    <property type="entry name" value="Porins"/>
    <property type="match status" value="1"/>
</dbReference>
<evidence type="ECO:0000256" key="3">
    <source>
        <dbReference type="SAM" id="SignalP"/>
    </source>
</evidence>
<dbReference type="InterPro" id="IPR039426">
    <property type="entry name" value="TonB-dep_rcpt-like"/>
</dbReference>
<keyword evidence="1" id="KW-1134">Transmembrane beta strand</keyword>
<reference evidence="8 9" key="1">
    <citation type="journal article" date="2019" name="Nat. Med.">
        <title>A library of human gut bacterial isolates paired with longitudinal multiomics data enables mechanistic microbiome research.</title>
        <authorList>
            <person name="Poyet M."/>
            <person name="Groussin M."/>
            <person name="Gibbons S.M."/>
            <person name="Avila-Pacheco J."/>
            <person name="Jiang X."/>
            <person name="Kearney S.M."/>
            <person name="Perrotta A.R."/>
            <person name="Berdy B."/>
            <person name="Zhao S."/>
            <person name="Lieberman T.D."/>
            <person name="Swanson P.K."/>
            <person name="Smith M."/>
            <person name="Roesemann S."/>
            <person name="Alexander J.E."/>
            <person name="Rich S.A."/>
            <person name="Livny J."/>
            <person name="Vlamakis H."/>
            <person name="Clish C."/>
            <person name="Bullock K."/>
            <person name="Deik A."/>
            <person name="Scott J."/>
            <person name="Pierce K.A."/>
            <person name="Xavier R.J."/>
            <person name="Alm E.J."/>
        </authorList>
    </citation>
    <scope>NUCLEOTIDE SEQUENCE [LARGE SCALE GENOMIC DNA]</scope>
    <source>
        <strain evidence="7 9">BIOML-A2</strain>
        <strain evidence="6 8">BIOML-A6</strain>
    </source>
</reference>
<comment type="caution">
    <text evidence="6">The sequence shown here is derived from an EMBL/GenBank/DDBJ whole genome shotgun (WGS) entry which is preliminary data.</text>
</comment>
<dbReference type="PROSITE" id="PS52016">
    <property type="entry name" value="TONB_DEPENDENT_REC_3"/>
    <property type="match status" value="1"/>
</dbReference>
<dbReference type="NCBIfam" id="TIGR04056">
    <property type="entry name" value="OMP_RagA_SusC"/>
    <property type="match status" value="1"/>
</dbReference>
<dbReference type="GO" id="GO:0009279">
    <property type="term" value="C:cell outer membrane"/>
    <property type="evidence" value="ECO:0007669"/>
    <property type="project" value="UniProtKB-SubCell"/>
</dbReference>
<feature type="chain" id="PRO_5044658479" evidence="3">
    <location>
        <begin position="22"/>
        <end position="933"/>
    </location>
</feature>
<evidence type="ECO:0000313" key="7">
    <source>
        <dbReference type="EMBL" id="KAA5258569.1"/>
    </source>
</evidence>
<organism evidence="6 8">
    <name type="scientific">Bacteroides finegoldii</name>
    <dbReference type="NCBI Taxonomy" id="338188"/>
    <lineage>
        <taxon>Bacteria</taxon>
        <taxon>Pseudomonadati</taxon>
        <taxon>Bacteroidota</taxon>
        <taxon>Bacteroidia</taxon>
        <taxon>Bacteroidales</taxon>
        <taxon>Bacteroidaceae</taxon>
        <taxon>Bacteroides</taxon>
    </lineage>
</organism>
<dbReference type="InterPro" id="IPR012910">
    <property type="entry name" value="Plug_dom"/>
</dbReference>
<feature type="signal peptide" evidence="3">
    <location>
        <begin position="1"/>
        <end position="21"/>
    </location>
</feature>
<keyword evidence="1 2" id="KW-0472">Membrane</keyword>
<dbReference type="NCBIfam" id="TIGR04057">
    <property type="entry name" value="SusC_RagA_signa"/>
    <property type="match status" value="1"/>
</dbReference>